<dbReference type="InterPro" id="IPR024998">
    <property type="entry name" value="DUF3906"/>
</dbReference>
<dbReference type="EMBL" id="JACXIY010000070">
    <property type="protein sequence ID" value="MBD2872973.1"/>
    <property type="molecule type" value="Genomic_DNA"/>
</dbReference>
<gene>
    <name evidence="1" type="ORF">IDH41_30880</name>
</gene>
<keyword evidence="2" id="KW-1185">Reference proteome</keyword>
<evidence type="ECO:0000313" key="1">
    <source>
        <dbReference type="EMBL" id="MBD2872973.1"/>
    </source>
</evidence>
<comment type="caution">
    <text evidence="1">The sequence shown here is derived from an EMBL/GenBank/DDBJ whole genome shotgun (WGS) entry which is preliminary data.</text>
</comment>
<dbReference type="RefSeq" id="WP_190868169.1">
    <property type="nucleotide sequence ID" value="NZ_JACXIY010000070.1"/>
</dbReference>
<protein>
    <submittedName>
        <fullName evidence="1">DUF3906 family protein</fullName>
    </submittedName>
</protein>
<accession>A0A927H9Q1</accession>
<organism evidence="1 2">
    <name type="scientific">Paenibacillus arenilitoris</name>
    <dbReference type="NCBI Taxonomy" id="2772299"/>
    <lineage>
        <taxon>Bacteria</taxon>
        <taxon>Bacillati</taxon>
        <taxon>Bacillota</taxon>
        <taxon>Bacilli</taxon>
        <taxon>Bacillales</taxon>
        <taxon>Paenibacillaceae</taxon>
        <taxon>Paenibacillus</taxon>
    </lineage>
</organism>
<dbReference type="Pfam" id="PF13046">
    <property type="entry name" value="DUF3906"/>
    <property type="match status" value="1"/>
</dbReference>
<proteinExistence type="predicted"/>
<evidence type="ECO:0000313" key="2">
    <source>
        <dbReference type="Proteomes" id="UP000632125"/>
    </source>
</evidence>
<name>A0A927H9Q1_9BACL</name>
<dbReference type="Proteomes" id="UP000632125">
    <property type="component" value="Unassembled WGS sequence"/>
</dbReference>
<reference evidence="1" key="1">
    <citation type="submission" date="2020-09" db="EMBL/GenBank/DDBJ databases">
        <title>A novel bacterium of genus Paenibacillus, isolated from South China Sea.</title>
        <authorList>
            <person name="Huang H."/>
            <person name="Mo K."/>
            <person name="Hu Y."/>
        </authorList>
    </citation>
    <scope>NUCLEOTIDE SEQUENCE</scope>
    <source>
        <strain evidence="1">IB182493</strain>
    </source>
</reference>
<sequence>MFLYKIEIELADRLAYLVILADSDEKALNLVESHVERHFIKKPDIRSIALVEKKRVENGSGYIVEGPRH</sequence>
<dbReference type="AlphaFoldDB" id="A0A927H9Q1"/>